<evidence type="ECO:0000313" key="1">
    <source>
        <dbReference type="EMBL" id="GAH79276.1"/>
    </source>
</evidence>
<gene>
    <name evidence="1" type="ORF">S03H2_64522</name>
</gene>
<dbReference type="AlphaFoldDB" id="X1IA28"/>
<reference evidence="1" key="1">
    <citation type="journal article" date="2014" name="Front. Microbiol.">
        <title>High frequency of phylogenetically diverse reductive dehalogenase-homologous genes in deep subseafloor sedimentary metagenomes.</title>
        <authorList>
            <person name="Kawai M."/>
            <person name="Futagami T."/>
            <person name="Toyoda A."/>
            <person name="Takaki Y."/>
            <person name="Nishi S."/>
            <person name="Hori S."/>
            <person name="Arai W."/>
            <person name="Tsubouchi T."/>
            <person name="Morono Y."/>
            <person name="Uchiyama I."/>
            <person name="Ito T."/>
            <person name="Fujiyama A."/>
            <person name="Inagaki F."/>
            <person name="Takami H."/>
        </authorList>
    </citation>
    <scope>NUCLEOTIDE SEQUENCE</scope>
    <source>
        <strain evidence="1">Expedition CK06-06</strain>
    </source>
</reference>
<sequence>MPGLKLFSDKKKKTLVEPLIIEAALQTAGLY</sequence>
<feature type="non-terminal residue" evidence="1">
    <location>
        <position position="31"/>
    </location>
</feature>
<accession>X1IA28</accession>
<organism evidence="1">
    <name type="scientific">marine sediment metagenome</name>
    <dbReference type="NCBI Taxonomy" id="412755"/>
    <lineage>
        <taxon>unclassified sequences</taxon>
        <taxon>metagenomes</taxon>
        <taxon>ecological metagenomes</taxon>
    </lineage>
</organism>
<proteinExistence type="predicted"/>
<protein>
    <submittedName>
        <fullName evidence="1">Uncharacterized protein</fullName>
    </submittedName>
</protein>
<name>X1IA28_9ZZZZ</name>
<comment type="caution">
    <text evidence="1">The sequence shown here is derived from an EMBL/GenBank/DDBJ whole genome shotgun (WGS) entry which is preliminary data.</text>
</comment>
<dbReference type="EMBL" id="BARU01041923">
    <property type="protein sequence ID" value="GAH79276.1"/>
    <property type="molecule type" value="Genomic_DNA"/>
</dbReference>